<accession>A0A1M6DTR6</accession>
<dbReference type="InterPro" id="IPR021365">
    <property type="entry name" value="DUF2891"/>
</dbReference>
<name>A0A1M6DTR6_9FLAO</name>
<organism evidence="1 2">
    <name type="scientific">Mesonia phycicola</name>
    <dbReference type="NCBI Taxonomy" id="579105"/>
    <lineage>
        <taxon>Bacteria</taxon>
        <taxon>Pseudomonadati</taxon>
        <taxon>Bacteroidota</taxon>
        <taxon>Flavobacteriia</taxon>
        <taxon>Flavobacteriales</taxon>
        <taxon>Flavobacteriaceae</taxon>
        <taxon>Mesonia</taxon>
    </lineage>
</organism>
<dbReference type="AlphaFoldDB" id="A0A1M6DTR6"/>
<dbReference type="RefSeq" id="WP_073149741.1">
    <property type="nucleotide sequence ID" value="NZ_FQYY01000004.1"/>
</dbReference>
<dbReference type="Pfam" id="PF11199">
    <property type="entry name" value="DUF2891"/>
    <property type="match status" value="1"/>
</dbReference>
<dbReference type="STRING" id="579105.SAMN04488096_104164"/>
<dbReference type="PROSITE" id="PS51257">
    <property type="entry name" value="PROKAR_LIPOPROTEIN"/>
    <property type="match status" value="1"/>
</dbReference>
<proteinExistence type="predicted"/>
<evidence type="ECO:0000313" key="1">
    <source>
        <dbReference type="EMBL" id="SHI76657.1"/>
    </source>
</evidence>
<gene>
    <name evidence="1" type="ORF">SAMN04488096_104164</name>
</gene>
<dbReference type="Proteomes" id="UP000184225">
    <property type="component" value="Unassembled WGS sequence"/>
</dbReference>
<dbReference type="OrthoDB" id="9779797at2"/>
<protein>
    <recommendedName>
        <fullName evidence="3">DUF2891 domain-containing protein</fullName>
    </recommendedName>
</protein>
<reference evidence="1 2" key="1">
    <citation type="submission" date="2016-11" db="EMBL/GenBank/DDBJ databases">
        <authorList>
            <person name="Jaros S."/>
            <person name="Januszkiewicz K."/>
            <person name="Wedrychowicz H."/>
        </authorList>
    </citation>
    <scope>NUCLEOTIDE SEQUENCE [LARGE SCALE GENOMIC DNA]</scope>
    <source>
        <strain evidence="1 2">DSM 21425</strain>
    </source>
</reference>
<sequence>MKKIVVVALGIVLFSCKNKEDNKVNSVNELKDTDTNIVEEISEDLIPLKEVKMSLEQANKLVKLPLECINTSYPYKPGITLHSEKDLQLPDSIHPAFSGCFDWHSAVHAHWSLVSLLKTYPDLEASKEIKEQLMAHLSEENIQKELAFFKMKQNSSFERTYGWAWLLKLSEELHTWNDSIAQPLEKNLQPLTDQIVQNYMDFLPKLNYAVRVGEHQNTAFGMTFAYDYAKTTENQKLLDLITSRAKSFYLGDDNCPISWEPSGFDFLSPCLAEVDLMQRVLAEQTFKLWIKDFMPQLLQKDFELTVGEVSDRTDGKLVHLDGLNYSRAWAFYNLANKYKEFKHLQLLADEHMSYSYPNLFEDSYEGGHWLGTFAIYALKQRK</sequence>
<dbReference type="EMBL" id="FQYY01000004">
    <property type="protein sequence ID" value="SHI76657.1"/>
    <property type="molecule type" value="Genomic_DNA"/>
</dbReference>
<evidence type="ECO:0000313" key="2">
    <source>
        <dbReference type="Proteomes" id="UP000184225"/>
    </source>
</evidence>
<keyword evidence="2" id="KW-1185">Reference proteome</keyword>
<evidence type="ECO:0008006" key="3">
    <source>
        <dbReference type="Google" id="ProtNLM"/>
    </source>
</evidence>